<feature type="compositionally biased region" description="Polar residues" evidence="8">
    <location>
        <begin position="44"/>
        <end position="54"/>
    </location>
</feature>
<dbReference type="NCBIfam" id="NF033817">
    <property type="entry name" value="Mplas_variab_LP"/>
    <property type="match status" value="1"/>
</dbReference>
<dbReference type="KEGG" id="mal:MAGa8040"/>
<accession>C5JAD1</accession>
<dbReference type="Proteomes" id="UP000006902">
    <property type="component" value="Chromosome"/>
</dbReference>
<evidence type="ECO:0000256" key="5">
    <source>
        <dbReference type="ARBA" id="ARBA00023136"/>
    </source>
</evidence>
<evidence type="ECO:0000256" key="6">
    <source>
        <dbReference type="ARBA" id="ARBA00023139"/>
    </source>
</evidence>
<reference evidence="12" key="4">
    <citation type="journal article" date="2010" name="BMC Genomics">
        <title>Comparative genomic and proteomic analyses of two Mycoplasma agalactiae strains: clues to the macro- and micro-events that are shaping mycoplasma diversity.</title>
        <authorList>
            <person name="Nouvel L.X."/>
            <person name="Sirand-Pugnet P."/>
            <person name="Marenda M.S."/>
            <person name="Sagne E."/>
            <person name="Barbe V."/>
            <person name="Mangenot S."/>
            <person name="Schenowitz C."/>
            <person name="Jacob D."/>
            <person name="Barre A."/>
            <person name="Claverol S."/>
            <person name="Blanchard A."/>
            <person name="Citti C."/>
        </authorList>
    </citation>
    <scope>NUCLEOTIDE SEQUENCE [LARGE SCALE GENOMIC DNA]</scope>
    <source>
        <strain evidence="12">5632</strain>
    </source>
</reference>
<evidence type="ECO:0000256" key="1">
    <source>
        <dbReference type="ARBA" id="ARBA00004193"/>
    </source>
</evidence>
<evidence type="ECO:0000313" key="10">
    <source>
        <dbReference type="EMBL" id="CAX65729.1"/>
    </source>
</evidence>
<dbReference type="EMBL" id="FP245515">
    <property type="protein sequence ID" value="CAX65729.1"/>
    <property type="molecule type" value="Genomic_DNA"/>
</dbReference>
<feature type="region of interest" description="Disordered" evidence="8">
    <location>
        <begin position="28"/>
        <end position="54"/>
    </location>
</feature>
<reference evidence="10" key="1">
    <citation type="journal article" date="2009" name="J. Bacteriol.">
        <title>Occurrence, plasticity, and evolution of the vpma gene family, a genetic system devoted to high-frequency surface variation in Mycoplasma agalactiae.</title>
        <authorList>
            <person name="Nouvel L.X."/>
            <person name="Marenda M."/>
            <person name="Sirand-Pugnet P."/>
            <person name="Sagne E."/>
            <person name="Glew M."/>
            <person name="Mangenot S."/>
            <person name="Barbe V."/>
            <person name="Barre A."/>
            <person name="Claverol S."/>
            <person name="Citti C."/>
        </authorList>
    </citation>
    <scope>NUCLEOTIDE SEQUENCE</scope>
    <source>
        <strain evidence="10">5632</strain>
    </source>
</reference>
<dbReference type="RefSeq" id="WP_013022321.1">
    <property type="nucleotide sequence ID" value="NC_013948.1"/>
</dbReference>
<gene>
    <name evidence="10" type="primary">vpmaG</name>
    <name evidence="10" type="ordered locus">MAGa8040</name>
</gene>
<keyword evidence="4" id="KW-0677">Repeat</keyword>
<feature type="signal peptide" evidence="9">
    <location>
        <begin position="1"/>
        <end position="23"/>
    </location>
</feature>
<keyword evidence="3 9" id="KW-0732">Signal</keyword>
<dbReference type="Pfam" id="PF05215">
    <property type="entry name" value="Spiralin"/>
    <property type="match status" value="4"/>
</dbReference>
<comment type="subcellular location">
    <subcellularLocation>
        <location evidence="1">Cell membrane</location>
        <topology evidence="1">Lipid-anchor</topology>
    </subcellularLocation>
</comment>
<keyword evidence="5" id="KW-0472">Membrane</keyword>
<evidence type="ECO:0000256" key="7">
    <source>
        <dbReference type="ARBA" id="ARBA00023288"/>
    </source>
</evidence>
<keyword evidence="7 10" id="KW-0449">Lipoprotein</keyword>
<evidence type="ECO:0000313" key="12">
    <source>
        <dbReference type="Proteomes" id="UP000006902"/>
    </source>
</evidence>
<dbReference type="InterPro" id="IPR007880">
    <property type="entry name" value="Spiralin"/>
</dbReference>
<evidence type="ECO:0000256" key="8">
    <source>
        <dbReference type="SAM" id="MobiDB-lite"/>
    </source>
</evidence>
<reference evidence="11" key="3">
    <citation type="submission" date="2009-11" db="EMBL/GenBank/DDBJ databases">
        <authorList>
            <person name="Prasad N."/>
            <person name="Shashidhara L.S."/>
        </authorList>
    </citation>
    <scope>NUCLEOTIDE SEQUENCE</scope>
    <source>
        <strain evidence="11">5632</strain>
    </source>
</reference>
<proteinExistence type="predicted"/>
<protein>
    <submittedName>
        <fullName evidence="10">Variable surface lipoprotein G (VpmaG)</fullName>
    </submittedName>
</protein>
<organism evidence="10">
    <name type="scientific">Mycoplasmopsis agalactiae</name>
    <name type="common">Mycoplasma agalactiae</name>
    <dbReference type="NCBI Taxonomy" id="2110"/>
    <lineage>
        <taxon>Bacteria</taxon>
        <taxon>Bacillati</taxon>
        <taxon>Mycoplasmatota</taxon>
        <taxon>Mycoplasmoidales</taxon>
        <taxon>Metamycoplasmataceae</taxon>
        <taxon>Mycoplasmopsis</taxon>
    </lineage>
</organism>
<accession>D3VRQ7</accession>
<evidence type="ECO:0000256" key="2">
    <source>
        <dbReference type="ARBA" id="ARBA00022475"/>
    </source>
</evidence>
<evidence type="ECO:0000256" key="4">
    <source>
        <dbReference type="ARBA" id="ARBA00022737"/>
    </source>
</evidence>
<dbReference type="AlphaFoldDB" id="C5JAD1"/>
<reference evidence="10" key="2">
    <citation type="submission" date="2009-04" db="EMBL/GenBank/DDBJ databases">
        <authorList>
            <person name="Genoscope - CEA"/>
        </authorList>
    </citation>
    <scope>NUCLEOTIDE SEQUENCE</scope>
    <source>
        <strain evidence="10">5632</strain>
    </source>
</reference>
<sequence>MKKSKFLLLGSVASMAAIPFVAAKCGDTKEEEKKPAEMPGGGQADSTPSTSTAVDLSKIDQTIQDQLNKLAKDGIKKEEVLAVLKTVEGLKDIKDEDLATVEFKNKKLVIEAKEGSKLVSGKYEFAAQTDSNSSTSTTVNLGNLKKDVQEKLNKLAKDGVKKEEVLAVLKTVEGLKDIKDEDLATVEFKNKKLVIEAKEGSKLVSGKYEFAAQTDSNSSTSTTVNLGNLKKDVQEKLNKLAKDGVKKEEVLAVLKTVEGLKDIKDEDLATVEFKNKKLVIEAKEGSKLVSGKYEFAAQTDSNSSTSTTVNLGNLKKDVQEKLNKLAKDGVKKEEVLAVLKTVEGLKDIKDEDLATVEFKNKKLVIEAKEGSKLISGKYEFTTERMANNTDASGAEIGLRTR</sequence>
<dbReference type="EMBL" id="FP671138">
    <property type="protein sequence ID" value="CBH41005.1"/>
    <property type="molecule type" value="Genomic_DNA"/>
</dbReference>
<dbReference type="GO" id="GO:0005886">
    <property type="term" value="C:plasma membrane"/>
    <property type="evidence" value="ECO:0007669"/>
    <property type="project" value="UniProtKB-SubCell"/>
</dbReference>
<keyword evidence="6" id="KW-0564">Palmitate</keyword>
<dbReference type="OrthoDB" id="399222at2"/>
<name>C5JAD1_MYCAA</name>
<evidence type="ECO:0000256" key="3">
    <source>
        <dbReference type="ARBA" id="ARBA00022729"/>
    </source>
</evidence>
<dbReference type="InterPro" id="IPR049890">
    <property type="entry name" value="VlpA-F-like_signal"/>
</dbReference>
<feature type="chain" id="PRO_5007648240" evidence="9">
    <location>
        <begin position="24"/>
        <end position="401"/>
    </location>
</feature>
<evidence type="ECO:0000313" key="11">
    <source>
        <dbReference type="EMBL" id="CBH41005.1"/>
    </source>
</evidence>
<keyword evidence="2" id="KW-1003">Cell membrane</keyword>
<evidence type="ECO:0000256" key="9">
    <source>
        <dbReference type="SAM" id="SignalP"/>
    </source>
</evidence>
<dbReference type="eggNOG" id="ENOG502ZMQF">
    <property type="taxonomic scope" value="Bacteria"/>
</dbReference>